<dbReference type="STRING" id="1280952.HJA_07247"/>
<dbReference type="AlphaFoldDB" id="A0A059FF12"/>
<dbReference type="CDD" id="cd11474">
    <property type="entry name" value="SLC5sbd_CHT"/>
    <property type="match status" value="1"/>
</dbReference>
<evidence type="ECO:0000313" key="9">
    <source>
        <dbReference type="EMBL" id="KCZ89073.1"/>
    </source>
</evidence>
<dbReference type="InterPro" id="IPR050277">
    <property type="entry name" value="Sodium:Solute_Symporter"/>
</dbReference>
<feature type="transmembrane region" description="Helical" evidence="8">
    <location>
        <begin position="180"/>
        <end position="201"/>
    </location>
</feature>
<comment type="similarity">
    <text evidence="2 7">Belongs to the sodium:solute symporter (SSF) (TC 2.A.21) family.</text>
</comment>
<feature type="transmembrane region" description="Helical" evidence="8">
    <location>
        <begin position="260"/>
        <end position="285"/>
    </location>
</feature>
<evidence type="ECO:0000256" key="2">
    <source>
        <dbReference type="ARBA" id="ARBA00006434"/>
    </source>
</evidence>
<dbReference type="GO" id="GO:0005886">
    <property type="term" value="C:plasma membrane"/>
    <property type="evidence" value="ECO:0007669"/>
    <property type="project" value="TreeGrafter"/>
</dbReference>
<evidence type="ECO:0000313" key="10">
    <source>
        <dbReference type="Proteomes" id="UP000024816"/>
    </source>
</evidence>
<keyword evidence="3" id="KW-0813">Transport</keyword>
<sequence length="490" mass="51349">MVAALAVYIVLQFAIAVWASRFVNSEADYFVAGRRFGVLMVGVSVFATWFGAETVMGASGAIAEEGLAGGRADPFGYTLCLIGMALFLAYKLRESGVMTFPDYIQLRFGQRAEVTAAVLTIPTSIIWASAQLLAMGQILSETAGIDLGFALFAGAVIIILYTTIGGLLGDAMTDMVQGTVMMGGLVILLITVLATGDFSFSHIGAEQLQWRLTEEDGTKESWLSTIDAWMIPIVGSLVAQEAISRFLGAKSASVARMGCYLASGLYLVLGAIPLVIGLLGHAAGFEAESTDSYLPELARQYLSPLMYTVLMGALVSAILSTVDTTLLAVSAIASRNLIERVARNLPEPRKLLFGRSLTLLAGLFAYAIAASGETIKGLVEIASSFGSAGIAVALLIGLHSKFGREMAALGAMVAGALASFFGEGMPAWFVSLFDEGASASMPGWTQGYEGSYLFAVLAALAVYLVIGGLESRGLIGDRKKSPAAIDAPGL</sequence>
<feature type="transmembrane region" description="Helical" evidence="8">
    <location>
        <begin position="147"/>
        <end position="168"/>
    </location>
</feature>
<evidence type="ECO:0000256" key="5">
    <source>
        <dbReference type="ARBA" id="ARBA00022989"/>
    </source>
</evidence>
<feature type="transmembrane region" description="Helical" evidence="8">
    <location>
        <begin position="406"/>
        <end position="430"/>
    </location>
</feature>
<proteinExistence type="inferred from homology"/>
<feature type="transmembrane region" description="Helical" evidence="8">
    <location>
        <begin position="75"/>
        <end position="93"/>
    </location>
</feature>
<dbReference type="Gene3D" id="1.20.1730.10">
    <property type="entry name" value="Sodium/glucose cotransporter"/>
    <property type="match status" value="1"/>
</dbReference>
<gene>
    <name evidence="9" type="ORF">HJA_07247</name>
</gene>
<feature type="transmembrane region" description="Helical" evidence="8">
    <location>
        <begin position="381"/>
        <end position="399"/>
    </location>
</feature>
<evidence type="ECO:0000256" key="6">
    <source>
        <dbReference type="ARBA" id="ARBA00023136"/>
    </source>
</evidence>
<comment type="caution">
    <text evidence="9">The sequence shown here is derived from an EMBL/GenBank/DDBJ whole genome shotgun (WGS) entry which is preliminary data.</text>
</comment>
<dbReference type="EMBL" id="ARYJ01000004">
    <property type="protein sequence ID" value="KCZ89073.1"/>
    <property type="molecule type" value="Genomic_DNA"/>
</dbReference>
<evidence type="ECO:0000256" key="7">
    <source>
        <dbReference type="RuleBase" id="RU362091"/>
    </source>
</evidence>
<feature type="transmembrane region" description="Helical" evidence="8">
    <location>
        <begin position="305"/>
        <end position="332"/>
    </location>
</feature>
<evidence type="ECO:0000256" key="1">
    <source>
        <dbReference type="ARBA" id="ARBA00004141"/>
    </source>
</evidence>
<feature type="transmembrane region" description="Helical" evidence="8">
    <location>
        <begin position="450"/>
        <end position="469"/>
    </location>
</feature>
<dbReference type="Proteomes" id="UP000024816">
    <property type="component" value="Unassembled WGS sequence"/>
</dbReference>
<comment type="subcellular location">
    <subcellularLocation>
        <location evidence="1">Membrane</location>
        <topology evidence="1">Multi-pass membrane protein</topology>
    </subcellularLocation>
</comment>
<dbReference type="RefSeq" id="WP_051597477.1">
    <property type="nucleotide sequence ID" value="NZ_ARYJ01000004.1"/>
</dbReference>
<feature type="transmembrane region" description="Helical" evidence="8">
    <location>
        <begin position="6"/>
        <end position="24"/>
    </location>
</feature>
<name>A0A059FF12_9PROT</name>
<keyword evidence="4 8" id="KW-0812">Transmembrane</keyword>
<feature type="transmembrane region" description="Helical" evidence="8">
    <location>
        <begin position="221"/>
        <end position="239"/>
    </location>
</feature>
<organism evidence="9 10">
    <name type="scientific">Hyphomonas jannaschiana VP2</name>
    <dbReference type="NCBI Taxonomy" id="1280952"/>
    <lineage>
        <taxon>Bacteria</taxon>
        <taxon>Pseudomonadati</taxon>
        <taxon>Pseudomonadota</taxon>
        <taxon>Alphaproteobacteria</taxon>
        <taxon>Hyphomonadales</taxon>
        <taxon>Hyphomonadaceae</taxon>
        <taxon>Hyphomonas</taxon>
    </lineage>
</organism>
<keyword evidence="5 8" id="KW-1133">Transmembrane helix</keyword>
<keyword evidence="6 8" id="KW-0472">Membrane</keyword>
<feature type="transmembrane region" description="Helical" evidence="8">
    <location>
        <begin position="114"/>
        <end position="135"/>
    </location>
</feature>
<dbReference type="eggNOG" id="COG0591">
    <property type="taxonomic scope" value="Bacteria"/>
</dbReference>
<protein>
    <submittedName>
        <fullName evidence="9">Na+/solute symporter</fullName>
    </submittedName>
</protein>
<feature type="transmembrane region" description="Helical" evidence="8">
    <location>
        <begin position="352"/>
        <end position="369"/>
    </location>
</feature>
<dbReference type="InterPro" id="IPR038377">
    <property type="entry name" value="Na/Glc_symporter_sf"/>
</dbReference>
<dbReference type="InterPro" id="IPR001734">
    <property type="entry name" value="Na/solute_symporter"/>
</dbReference>
<reference evidence="9 10" key="1">
    <citation type="journal article" date="2014" name="Antonie Van Leeuwenhoek">
        <title>Hyphomonas beringensis sp. nov. and Hyphomonas chukchiensis sp. nov., isolated from surface seawater of the Bering Sea and Chukchi Sea.</title>
        <authorList>
            <person name="Li C."/>
            <person name="Lai Q."/>
            <person name="Li G."/>
            <person name="Dong C."/>
            <person name="Wang J."/>
            <person name="Liao Y."/>
            <person name="Shao Z."/>
        </authorList>
    </citation>
    <scope>NUCLEOTIDE SEQUENCE [LARGE SCALE GENOMIC DNA]</scope>
    <source>
        <strain evidence="9 10">VP2</strain>
    </source>
</reference>
<dbReference type="Pfam" id="PF00474">
    <property type="entry name" value="SSF"/>
    <property type="match status" value="1"/>
</dbReference>
<accession>A0A059FF12</accession>
<dbReference type="PANTHER" id="PTHR48086:SF7">
    <property type="entry name" value="SODIUM-SOLUTE SYMPORTER-RELATED"/>
    <property type="match status" value="1"/>
</dbReference>
<dbReference type="PROSITE" id="PS50283">
    <property type="entry name" value="NA_SOLUT_SYMP_3"/>
    <property type="match status" value="1"/>
</dbReference>
<dbReference type="PATRIC" id="fig|1280952.3.peg.1437"/>
<evidence type="ECO:0000256" key="3">
    <source>
        <dbReference type="ARBA" id="ARBA00022448"/>
    </source>
</evidence>
<evidence type="ECO:0000256" key="4">
    <source>
        <dbReference type="ARBA" id="ARBA00022692"/>
    </source>
</evidence>
<keyword evidence="10" id="KW-1185">Reference proteome</keyword>
<dbReference type="GO" id="GO:0022857">
    <property type="term" value="F:transmembrane transporter activity"/>
    <property type="evidence" value="ECO:0007669"/>
    <property type="project" value="InterPro"/>
</dbReference>
<dbReference type="OrthoDB" id="9789704at2"/>
<dbReference type="PANTHER" id="PTHR48086">
    <property type="entry name" value="SODIUM/PROLINE SYMPORTER-RELATED"/>
    <property type="match status" value="1"/>
</dbReference>
<feature type="transmembrane region" description="Helical" evidence="8">
    <location>
        <begin position="36"/>
        <end position="63"/>
    </location>
</feature>
<evidence type="ECO:0000256" key="8">
    <source>
        <dbReference type="SAM" id="Phobius"/>
    </source>
</evidence>